<protein>
    <recommendedName>
        <fullName evidence="4">Phytanoyl-CoA dioxygenase</fullName>
    </recommendedName>
</protein>
<dbReference type="Pfam" id="PF11951">
    <property type="entry name" value="Fungal_trans_2"/>
    <property type="match status" value="1"/>
</dbReference>
<keyword evidence="3" id="KW-1185">Reference proteome</keyword>
<comment type="caution">
    <text evidence="2">The sequence shown here is derived from an EMBL/GenBank/DDBJ whole genome shotgun (WGS) entry which is preliminary data.</text>
</comment>
<feature type="compositionally biased region" description="Basic and acidic residues" evidence="1">
    <location>
        <begin position="349"/>
        <end position="364"/>
    </location>
</feature>
<dbReference type="InterPro" id="IPR008775">
    <property type="entry name" value="Phytyl_CoA_dOase-like"/>
</dbReference>
<evidence type="ECO:0000313" key="2">
    <source>
        <dbReference type="EMBL" id="OAP56557.1"/>
    </source>
</evidence>
<sequence>MGSPRTFSIAKPLLAQPLSIQASLTERSQGKLSEQSLEKAIRQVHHDGLVIIQNAIDTDVLRQLNEKMVKDALELRSKGDKSPFNYNQGNLQQDAPPVKEYFHPEIFLNPIATQITSAVLGPRPKLTFCSGNSAMPPKPGSPAERQPVHSDADFAHPDHPFALVVNVPLIDIRPENGSTEVWLGTHKNFGIEAQEGAHGERASGRIRAPLLAERSRTNPPLQPYVPSGSIIIRDLRLWHAGMPNTTSDVRIMLAMIHFAPWYRNQMRLELAEEIKPLVESVRDLDIRADFVSEDEALKRYLNRGFGNSYDFGQSDEKLPTCSRCERSGRWCDRTAPLKIQGQKNVSRRANGDKSTDSKEQTSIERYDEPRVRLKNEEIAHYFAHYLKTLAPWYDLNDLGQAFRRIVGSRAQQSSLLLSAVIAFAAIHKSRTSHAVPKSLAERHHAHCLRLLIGLTETAQAIKDGTALAATCLLRSYEILAEEEDPNRHLFGAFSLIPSLACSLPEEPLLKAGLWNYLREDITFSLINHCPLKIEVGAIDIELCRDDDYANQITILLARVFNGAFAGSAELLVNLQSAISAWSLSIPFQPYHESLEGILPKIQMVDDCHVAAMQYWHVAQILLGLNTGSPVDFEAHARTICGMTFAAKSDPVVVNSYGPICYSAQWLSRDDARRELVNHLLDSQKRTGWPVQAIIKKLKHSWAGEVER</sequence>
<dbReference type="Proteomes" id="UP000078343">
    <property type="component" value="Unassembled WGS sequence"/>
</dbReference>
<dbReference type="AlphaFoldDB" id="A0A178Z9V8"/>
<gene>
    <name evidence="2" type="ORF">AYL99_09736</name>
</gene>
<evidence type="ECO:0000256" key="1">
    <source>
        <dbReference type="SAM" id="MobiDB-lite"/>
    </source>
</evidence>
<evidence type="ECO:0000313" key="3">
    <source>
        <dbReference type="Proteomes" id="UP000078343"/>
    </source>
</evidence>
<dbReference type="PANTHER" id="PTHR37563">
    <property type="entry name" value="PHYTANOYL-COA DIOXYGENASE FAMILY PROTEIN (AFU_ORTHOLOGUE AFUA_2G03330)"/>
    <property type="match status" value="1"/>
</dbReference>
<dbReference type="Pfam" id="PF05721">
    <property type="entry name" value="PhyH"/>
    <property type="match status" value="1"/>
</dbReference>
<dbReference type="PANTHER" id="PTHR37563:SF2">
    <property type="entry name" value="PHYTANOYL-COA DIOXYGENASE FAMILY PROTEIN (AFU_ORTHOLOGUE AFUA_2G03330)"/>
    <property type="match status" value="1"/>
</dbReference>
<dbReference type="SUPFAM" id="SSF51197">
    <property type="entry name" value="Clavaminate synthase-like"/>
    <property type="match status" value="1"/>
</dbReference>
<proteinExistence type="predicted"/>
<name>A0A178Z9V8_9EURO</name>
<dbReference type="GeneID" id="30013904"/>
<feature type="region of interest" description="Disordered" evidence="1">
    <location>
        <begin position="341"/>
        <end position="364"/>
    </location>
</feature>
<evidence type="ECO:0008006" key="4">
    <source>
        <dbReference type="Google" id="ProtNLM"/>
    </source>
</evidence>
<dbReference type="Gene3D" id="2.60.120.620">
    <property type="entry name" value="q2cbj1_9rhob like domain"/>
    <property type="match status" value="1"/>
</dbReference>
<dbReference type="InterPro" id="IPR051961">
    <property type="entry name" value="Fungal_Metabolite_Diox"/>
</dbReference>
<dbReference type="EMBL" id="LVYI01000009">
    <property type="protein sequence ID" value="OAP56557.1"/>
    <property type="molecule type" value="Genomic_DNA"/>
</dbReference>
<accession>A0A178Z9V8</accession>
<dbReference type="OrthoDB" id="407832at2759"/>
<organism evidence="2 3">
    <name type="scientific">Fonsecaea erecta</name>
    <dbReference type="NCBI Taxonomy" id="1367422"/>
    <lineage>
        <taxon>Eukaryota</taxon>
        <taxon>Fungi</taxon>
        <taxon>Dikarya</taxon>
        <taxon>Ascomycota</taxon>
        <taxon>Pezizomycotina</taxon>
        <taxon>Eurotiomycetes</taxon>
        <taxon>Chaetothyriomycetidae</taxon>
        <taxon>Chaetothyriales</taxon>
        <taxon>Herpotrichiellaceae</taxon>
        <taxon>Fonsecaea</taxon>
    </lineage>
</organism>
<dbReference type="InterPro" id="IPR021858">
    <property type="entry name" value="Fun_TF"/>
</dbReference>
<reference evidence="2 3" key="1">
    <citation type="submission" date="2016-04" db="EMBL/GenBank/DDBJ databases">
        <title>Draft genome of Fonsecaea erecta CBS 125763.</title>
        <authorList>
            <person name="Weiss V.A."/>
            <person name="Vicente V.A."/>
            <person name="Raittz R.T."/>
            <person name="Moreno L.F."/>
            <person name="De Souza E.M."/>
            <person name="Pedrosa F.O."/>
            <person name="Steffens M.B."/>
            <person name="Faoro H."/>
            <person name="Tadra-Sfeir M.Z."/>
            <person name="Najafzadeh M.J."/>
            <person name="Felipe M.S."/>
            <person name="Teixeira M."/>
            <person name="Sun J."/>
            <person name="Xi L."/>
            <person name="Gomes R."/>
            <person name="De Azevedo C.M."/>
            <person name="Salgado C.G."/>
            <person name="Da Silva M.B."/>
            <person name="Nascimento M.F."/>
            <person name="Queiroz-Telles F."/>
            <person name="Attili D.S."/>
            <person name="Gorbushina A."/>
        </authorList>
    </citation>
    <scope>NUCLEOTIDE SEQUENCE [LARGE SCALE GENOMIC DNA]</scope>
    <source>
        <strain evidence="2 3">CBS 125763</strain>
    </source>
</reference>
<dbReference type="RefSeq" id="XP_018689924.1">
    <property type="nucleotide sequence ID" value="XM_018841243.1"/>
</dbReference>